<organism evidence="3 4">
    <name type="scientific">Romanomermis culicivorax</name>
    <name type="common">Nematode worm</name>
    <dbReference type="NCBI Taxonomy" id="13658"/>
    <lineage>
        <taxon>Eukaryota</taxon>
        <taxon>Metazoa</taxon>
        <taxon>Ecdysozoa</taxon>
        <taxon>Nematoda</taxon>
        <taxon>Enoplea</taxon>
        <taxon>Dorylaimia</taxon>
        <taxon>Mermithida</taxon>
        <taxon>Mermithoidea</taxon>
        <taxon>Mermithidae</taxon>
        <taxon>Romanomermis</taxon>
    </lineage>
</organism>
<keyword evidence="2" id="KW-0408">Iron</keyword>
<dbReference type="GO" id="GO:0020037">
    <property type="term" value="F:heme binding"/>
    <property type="evidence" value="ECO:0007669"/>
    <property type="project" value="InterPro"/>
</dbReference>
<dbReference type="OMA" id="WNDEQIY"/>
<dbReference type="Gene3D" id="1.10.640.10">
    <property type="entry name" value="Haem peroxidase domain superfamily, animal type"/>
    <property type="match status" value="2"/>
</dbReference>
<keyword evidence="3" id="KW-1185">Reference proteome</keyword>
<dbReference type="PANTHER" id="PTHR11475">
    <property type="entry name" value="OXIDASE/PEROXIDASE"/>
    <property type="match status" value="1"/>
</dbReference>
<dbReference type="AlphaFoldDB" id="A0A915I1S1"/>
<dbReference type="PANTHER" id="PTHR11475:SF133">
    <property type="entry name" value="PEROXIDASE"/>
    <property type="match status" value="1"/>
</dbReference>
<dbReference type="PROSITE" id="PS50292">
    <property type="entry name" value="PEROXIDASE_3"/>
    <property type="match status" value="1"/>
</dbReference>
<dbReference type="Pfam" id="PF03098">
    <property type="entry name" value="An_peroxidase"/>
    <property type="match status" value="2"/>
</dbReference>
<dbReference type="WBParaSite" id="nRc.2.0.1.t07650-RA">
    <property type="protein sequence ID" value="nRc.2.0.1.t07650-RA"/>
    <property type="gene ID" value="nRc.2.0.1.g07650"/>
</dbReference>
<dbReference type="Proteomes" id="UP000887565">
    <property type="component" value="Unplaced"/>
</dbReference>
<dbReference type="InterPro" id="IPR010255">
    <property type="entry name" value="Haem_peroxidase_sf"/>
</dbReference>
<sequence>MLADTFENCALECNSTIIDRMDLKSWIDTEPRHKLPITEDTLKKAMELGATRLRELKDKEKSRVRLNDDSVRPGSSVFSHNVLMSPRPESLDLARTAEFLLETTKVLIKGDQLNENERIPKELDTRTLQTLLPQVDLTRNGQPLPSAREVANVIHESPEIEHIKYAHMLMQFAQFVDHDLTHSPVARSPEGQLLNCTRCDSAETVSPSCFPIPIPRNDPFFPANNDDGTPRCMAFVRSLIGQLTLGYREQINQLTSFLDTSTVYGSYDCQATELRLFSQGKLNYTERLDTLQHGLPQGAKEPDCRSLPKYACFVAGDNRVNEQTGLAVIHTLYLREHNRIAEKLHKINNFWTDEKIYQETRRIINAMNNHIIYNEFLPKVLGCEIMDKYGLRLKKTGYYTGHYLFDNDQAGGGGGVEPLLVGLLGAPAMNYDRFLNTDIRHHLFEFKDIPFSGMDLAALNIQRSRDHGIPGYNFYREFCGFAKATSFEQLSDFMATDAVHALQSVYNHVDDIDLFPGVMSEKSVPGGLLGPTGACIIAEQFQRARRCDRYWFENDFPEMKFTPNQLSGIRKITLAKILCTNSASLKNIQPRVFEMPDDFLNAQVSCQDLLEVDLYEWLDRQFCVVDHRVINLGKTKRITPCVSCTCTSEGPECHSVRIDNCNQLLDEFLFTEVSEDTVCVIQCSSLLKKRNGRL</sequence>
<keyword evidence="1" id="KW-0560">Oxidoreductase</keyword>
<evidence type="ECO:0000313" key="3">
    <source>
        <dbReference type="Proteomes" id="UP000887565"/>
    </source>
</evidence>
<keyword evidence="1" id="KW-0575">Peroxidase</keyword>
<dbReference type="PRINTS" id="PR00457">
    <property type="entry name" value="ANPEROXIDASE"/>
</dbReference>
<feature type="binding site" description="axial binding residue" evidence="2">
    <location>
        <position position="402"/>
    </location>
    <ligand>
        <name>heme b</name>
        <dbReference type="ChEBI" id="CHEBI:60344"/>
    </ligand>
    <ligandPart>
        <name>Fe</name>
        <dbReference type="ChEBI" id="CHEBI:18248"/>
    </ligandPart>
</feature>
<dbReference type="SUPFAM" id="SSF48113">
    <property type="entry name" value="Heme-dependent peroxidases"/>
    <property type="match status" value="1"/>
</dbReference>
<dbReference type="GO" id="GO:0004601">
    <property type="term" value="F:peroxidase activity"/>
    <property type="evidence" value="ECO:0007669"/>
    <property type="project" value="UniProtKB-KW"/>
</dbReference>
<dbReference type="GO" id="GO:0006979">
    <property type="term" value="P:response to oxidative stress"/>
    <property type="evidence" value="ECO:0007669"/>
    <property type="project" value="InterPro"/>
</dbReference>
<keyword evidence="2" id="KW-0479">Metal-binding</keyword>
<name>A0A915I1S1_ROMCU</name>
<evidence type="ECO:0000256" key="2">
    <source>
        <dbReference type="PIRSR" id="PIRSR619791-2"/>
    </source>
</evidence>
<dbReference type="GO" id="GO:0046872">
    <property type="term" value="F:metal ion binding"/>
    <property type="evidence" value="ECO:0007669"/>
    <property type="project" value="UniProtKB-KW"/>
</dbReference>
<proteinExistence type="predicted"/>
<accession>A0A915I1S1</accession>
<dbReference type="InterPro" id="IPR037120">
    <property type="entry name" value="Haem_peroxidase_sf_animal"/>
</dbReference>
<evidence type="ECO:0000313" key="4">
    <source>
        <dbReference type="WBParaSite" id="nRc.2.0.1.t07650-RA"/>
    </source>
</evidence>
<reference evidence="4" key="1">
    <citation type="submission" date="2022-11" db="UniProtKB">
        <authorList>
            <consortium name="WormBaseParasite"/>
        </authorList>
    </citation>
    <scope>IDENTIFICATION</scope>
</reference>
<protein>
    <submittedName>
        <fullName evidence="4">Peroxidase</fullName>
    </submittedName>
</protein>
<keyword evidence="2" id="KW-0349">Heme</keyword>
<dbReference type="CDD" id="cd09823">
    <property type="entry name" value="peroxinectin_like"/>
    <property type="match status" value="1"/>
</dbReference>
<evidence type="ECO:0000256" key="1">
    <source>
        <dbReference type="ARBA" id="ARBA00022559"/>
    </source>
</evidence>
<dbReference type="InterPro" id="IPR019791">
    <property type="entry name" value="Haem_peroxidase_animal"/>
</dbReference>